<accession>A0ABY7GE01</accession>
<dbReference type="SUPFAM" id="SSF55874">
    <property type="entry name" value="ATPase domain of HSP90 chaperone/DNA topoisomerase II/histidine kinase"/>
    <property type="match status" value="1"/>
</dbReference>
<comment type="catalytic activity">
    <reaction evidence="1">
        <text>ATP + protein L-histidine = ADP + protein N-phospho-L-histidine.</text>
        <dbReference type="EC" id="2.7.13.3"/>
    </reaction>
</comment>
<evidence type="ECO:0000259" key="8">
    <source>
        <dbReference type="PROSITE" id="PS50110"/>
    </source>
</evidence>
<evidence type="ECO:0000256" key="5">
    <source>
        <dbReference type="ARBA" id="ARBA00022777"/>
    </source>
</evidence>
<evidence type="ECO:0000256" key="1">
    <source>
        <dbReference type="ARBA" id="ARBA00000085"/>
    </source>
</evidence>
<dbReference type="PANTHER" id="PTHR43047:SF72">
    <property type="entry name" value="OSMOSENSING HISTIDINE PROTEIN KINASE SLN1"/>
    <property type="match status" value="1"/>
</dbReference>
<organism evidence="9 10">
    <name type="scientific">Methylomonas rapida</name>
    <dbReference type="NCBI Taxonomy" id="2963939"/>
    <lineage>
        <taxon>Bacteria</taxon>
        <taxon>Pseudomonadati</taxon>
        <taxon>Pseudomonadota</taxon>
        <taxon>Gammaproteobacteria</taxon>
        <taxon>Methylococcales</taxon>
        <taxon>Methylococcaceae</taxon>
        <taxon>Methylomonas</taxon>
    </lineage>
</organism>
<gene>
    <name evidence="9" type="ORF">NM686_011480</name>
</gene>
<reference evidence="9" key="1">
    <citation type="submission" date="2022-11" db="EMBL/GenBank/DDBJ databases">
        <title>Methylomonas rapida sp. nov., Carotenoid-Producing Obligate Methanotrophs with High Growth Characteristics and Biotechnological Potential.</title>
        <authorList>
            <person name="Tikhonova E.N."/>
            <person name="Suleimanov R.Z."/>
            <person name="Miroshnikov K."/>
            <person name="Oshkin I.Y."/>
            <person name="Belova S.E."/>
            <person name="Danilova O.V."/>
            <person name="Ashikhmin A."/>
            <person name="Konopkin A."/>
            <person name="But S.Y."/>
            <person name="Khmelenina V.N."/>
            <person name="Kuznetsov N."/>
            <person name="Pimenov N.V."/>
            <person name="Dedysh S.N."/>
        </authorList>
    </citation>
    <scope>NUCLEOTIDE SEQUENCE</scope>
    <source>
        <strain evidence="9">MP1</strain>
    </source>
</reference>
<dbReference type="InterPro" id="IPR011006">
    <property type="entry name" value="CheY-like_superfamily"/>
</dbReference>
<evidence type="ECO:0000256" key="4">
    <source>
        <dbReference type="ARBA" id="ARBA00022679"/>
    </source>
</evidence>
<dbReference type="RefSeq" id="WP_255188000.1">
    <property type="nucleotide sequence ID" value="NZ_CP113517.1"/>
</dbReference>
<dbReference type="EMBL" id="CP113517">
    <property type="protein sequence ID" value="WAR43024.1"/>
    <property type="molecule type" value="Genomic_DNA"/>
</dbReference>
<keyword evidence="9" id="KW-0067">ATP-binding</keyword>
<dbReference type="SMART" id="SM00387">
    <property type="entry name" value="HATPase_c"/>
    <property type="match status" value="1"/>
</dbReference>
<evidence type="ECO:0000256" key="2">
    <source>
        <dbReference type="ARBA" id="ARBA00012438"/>
    </source>
</evidence>
<evidence type="ECO:0000256" key="6">
    <source>
        <dbReference type="PROSITE-ProRule" id="PRU00169"/>
    </source>
</evidence>
<keyword evidence="3" id="KW-0597">Phosphoprotein</keyword>
<dbReference type="PROSITE" id="PS50110">
    <property type="entry name" value="RESPONSE_REGULATORY"/>
    <property type="match status" value="1"/>
</dbReference>
<dbReference type="PRINTS" id="PR00344">
    <property type="entry name" value="BCTRLSENSOR"/>
</dbReference>
<dbReference type="PANTHER" id="PTHR43047">
    <property type="entry name" value="TWO-COMPONENT HISTIDINE PROTEIN KINASE"/>
    <property type="match status" value="1"/>
</dbReference>
<evidence type="ECO:0000256" key="3">
    <source>
        <dbReference type="ARBA" id="ARBA00022553"/>
    </source>
</evidence>
<dbReference type="SUPFAM" id="SSF52172">
    <property type="entry name" value="CheY-like"/>
    <property type="match status" value="1"/>
</dbReference>
<proteinExistence type="predicted"/>
<protein>
    <recommendedName>
        <fullName evidence="2">histidine kinase</fullName>
        <ecNumber evidence="2">2.7.13.3</ecNumber>
    </recommendedName>
</protein>
<keyword evidence="9" id="KW-0547">Nucleotide-binding</keyword>
<feature type="domain" description="Response regulatory" evidence="8">
    <location>
        <begin position="440"/>
        <end position="562"/>
    </location>
</feature>
<dbReference type="InterPro" id="IPR036097">
    <property type="entry name" value="HisK_dim/P_sf"/>
</dbReference>
<dbReference type="Pfam" id="PF00072">
    <property type="entry name" value="Response_reg"/>
    <property type="match status" value="1"/>
</dbReference>
<dbReference type="CDD" id="cd00082">
    <property type="entry name" value="HisKA"/>
    <property type="match status" value="1"/>
</dbReference>
<dbReference type="Gene3D" id="1.10.287.130">
    <property type="match status" value="1"/>
</dbReference>
<keyword evidence="5" id="KW-0418">Kinase</keyword>
<dbReference type="Gene3D" id="3.30.565.10">
    <property type="entry name" value="Histidine kinase-like ATPase, C-terminal domain"/>
    <property type="match status" value="1"/>
</dbReference>
<dbReference type="Pfam" id="PF02518">
    <property type="entry name" value="HATPase_c"/>
    <property type="match status" value="1"/>
</dbReference>
<dbReference type="InterPro" id="IPR001789">
    <property type="entry name" value="Sig_transdc_resp-reg_receiver"/>
</dbReference>
<dbReference type="Gene3D" id="3.40.50.2300">
    <property type="match status" value="1"/>
</dbReference>
<dbReference type="SUPFAM" id="SSF47384">
    <property type="entry name" value="Homodimeric domain of signal transducing histidine kinase"/>
    <property type="match status" value="1"/>
</dbReference>
<dbReference type="Pfam" id="PF00512">
    <property type="entry name" value="HisKA"/>
    <property type="match status" value="1"/>
</dbReference>
<sequence length="658" mass="74078">MNPEPTYQELQERVAHLEHRVRKLSEQKANLFLVLHLVEQLNPVAGVDSFLESLMLALCANLGGSDVEIYYLDDGVIHFANLLGERRVVQILEDPLVAQVFQHHRFIEQLSDLNHTLLKNNRAAVACTWVMPLLVGKEFIGAIKMADLVGTAQMREYLKPFFSHMALIFNNQIKTRIAETANKAKSNFLATMSHEIRTPLNGILGMAQLLAAPQCVDEKRRECAKTILSSGNTLLALLNDVLDLSKIEANRLELIFSAVNPRQVLQDVLALFLGSAQQKGLRIDAVWHGEKNVDYRLDPLRIRQMLSNLVSNAIKFTDHGAISIAAREFAREHGQVVLEFSVSDSGIGIAKDKQHELFKPFSQIDSGSKRRYVGTGLGLSLVQHFAELMQGQSGVDSELGQGSRFWFRIPTQRVEKDEPNFSWAMLEPQQPCSPEPAEYSILLVDRDQAFCARVQAMFDVPGISVTCVTNAEAALDCIPKMQGHALIFLPCRMDDSESCDWVRRIRDQEAVKSLARVSILGLLDADNEVEVERERARQAGMDDVLIKPLDRRVINHVCLKYFAHPLLPEAVEVPCLGEERLFMARHPEMHDLLDELERLLEKHMFNAVTQFKLIQNLLDGSPVAPRFETLGKLINEMKFEQALKHLGQLRALLADQGN</sequence>
<dbReference type="InterPro" id="IPR036890">
    <property type="entry name" value="HATPase_C_sf"/>
</dbReference>
<dbReference type="InterPro" id="IPR003661">
    <property type="entry name" value="HisK_dim/P_dom"/>
</dbReference>
<feature type="domain" description="Histidine kinase" evidence="7">
    <location>
        <begin position="191"/>
        <end position="413"/>
    </location>
</feature>
<dbReference type="SMART" id="SM00448">
    <property type="entry name" value="REC"/>
    <property type="match status" value="1"/>
</dbReference>
<dbReference type="GO" id="GO:0005524">
    <property type="term" value="F:ATP binding"/>
    <property type="evidence" value="ECO:0007669"/>
    <property type="project" value="UniProtKB-KW"/>
</dbReference>
<evidence type="ECO:0000259" key="7">
    <source>
        <dbReference type="PROSITE" id="PS50109"/>
    </source>
</evidence>
<comment type="caution">
    <text evidence="6">Lacks conserved residue(s) required for the propagation of feature annotation.</text>
</comment>
<dbReference type="InterPro" id="IPR005467">
    <property type="entry name" value="His_kinase_dom"/>
</dbReference>
<dbReference type="PROSITE" id="PS50109">
    <property type="entry name" value="HIS_KIN"/>
    <property type="match status" value="1"/>
</dbReference>
<evidence type="ECO:0000313" key="10">
    <source>
        <dbReference type="Proteomes" id="UP001162780"/>
    </source>
</evidence>
<evidence type="ECO:0000313" key="9">
    <source>
        <dbReference type="EMBL" id="WAR43024.1"/>
    </source>
</evidence>
<dbReference type="CDD" id="cd16922">
    <property type="entry name" value="HATPase_EvgS-ArcB-TorS-like"/>
    <property type="match status" value="1"/>
</dbReference>
<dbReference type="SMART" id="SM00388">
    <property type="entry name" value="HisKA"/>
    <property type="match status" value="1"/>
</dbReference>
<dbReference type="Proteomes" id="UP001162780">
    <property type="component" value="Chromosome"/>
</dbReference>
<name>A0ABY7GE01_9GAMM</name>
<keyword evidence="10" id="KW-1185">Reference proteome</keyword>
<dbReference type="InterPro" id="IPR004358">
    <property type="entry name" value="Sig_transdc_His_kin-like_C"/>
</dbReference>
<keyword evidence="4" id="KW-0808">Transferase</keyword>
<dbReference type="EC" id="2.7.13.3" evidence="2"/>
<dbReference type="InterPro" id="IPR003594">
    <property type="entry name" value="HATPase_dom"/>
</dbReference>